<feature type="transmembrane region" description="Helical" evidence="11">
    <location>
        <begin position="322"/>
        <end position="347"/>
    </location>
</feature>
<keyword evidence="9" id="KW-0675">Receptor</keyword>
<dbReference type="PRINTS" id="PR00489">
    <property type="entry name" value="FRIZZLED"/>
</dbReference>
<evidence type="ECO:0000256" key="2">
    <source>
        <dbReference type="ARBA" id="ARBA00008077"/>
    </source>
</evidence>
<evidence type="ECO:0000256" key="3">
    <source>
        <dbReference type="ARBA" id="ARBA00022473"/>
    </source>
</evidence>
<feature type="transmembrane region" description="Helical" evidence="11">
    <location>
        <begin position="463"/>
        <end position="483"/>
    </location>
</feature>
<feature type="disulfide bond" evidence="10">
    <location>
        <begin position="41"/>
        <end position="87"/>
    </location>
</feature>
<evidence type="ECO:0000256" key="4">
    <source>
        <dbReference type="ARBA" id="ARBA00022692"/>
    </source>
</evidence>
<dbReference type="EMBL" id="BMAO01023130">
    <property type="protein sequence ID" value="GFQ86894.1"/>
    <property type="molecule type" value="Genomic_DNA"/>
</dbReference>
<feature type="transmembrane region" description="Helical" evidence="11">
    <location>
        <begin position="238"/>
        <end position="260"/>
    </location>
</feature>
<evidence type="ECO:0000256" key="1">
    <source>
        <dbReference type="ARBA" id="ARBA00004141"/>
    </source>
</evidence>
<feature type="disulfide bond" evidence="10">
    <location>
        <begin position="105"/>
        <end position="146"/>
    </location>
</feature>
<keyword evidence="8 10" id="KW-1015">Disulfide bond</keyword>
<keyword evidence="5 12" id="KW-0732">Signal</keyword>
<dbReference type="GO" id="GO:0060070">
    <property type="term" value="P:canonical Wnt signaling pathway"/>
    <property type="evidence" value="ECO:0007669"/>
    <property type="project" value="TreeGrafter"/>
</dbReference>
<feature type="signal peptide" evidence="12">
    <location>
        <begin position="1"/>
        <end position="28"/>
    </location>
</feature>
<dbReference type="PROSITE" id="PS50038">
    <property type="entry name" value="FZ"/>
    <property type="match status" value="1"/>
</dbReference>
<evidence type="ECO:0000313" key="16">
    <source>
        <dbReference type="Proteomes" id="UP000887116"/>
    </source>
</evidence>
<keyword evidence="4 11" id="KW-0812">Transmembrane</keyword>
<dbReference type="GO" id="GO:0035567">
    <property type="term" value="P:non-canonical Wnt signaling pathway"/>
    <property type="evidence" value="ECO:0007669"/>
    <property type="project" value="TreeGrafter"/>
</dbReference>
<dbReference type="SUPFAM" id="SSF63501">
    <property type="entry name" value="Frizzled cysteine-rich domain"/>
    <property type="match status" value="1"/>
</dbReference>
<feature type="transmembrane region" description="Helical" evidence="11">
    <location>
        <begin position="406"/>
        <end position="429"/>
    </location>
</feature>
<dbReference type="GO" id="GO:0005615">
    <property type="term" value="C:extracellular space"/>
    <property type="evidence" value="ECO:0007669"/>
    <property type="project" value="TreeGrafter"/>
</dbReference>
<feature type="disulfide bond" evidence="10">
    <location>
        <begin position="78"/>
        <end position="116"/>
    </location>
</feature>
<dbReference type="FunFam" id="1.10.2000.10:FF:000008">
    <property type="entry name" value="Frizzled receptor 4"/>
    <property type="match status" value="1"/>
</dbReference>
<evidence type="ECO:0000256" key="5">
    <source>
        <dbReference type="ARBA" id="ARBA00022729"/>
    </source>
</evidence>
<evidence type="ECO:0000256" key="7">
    <source>
        <dbReference type="ARBA" id="ARBA00023136"/>
    </source>
</evidence>
<comment type="caution">
    <text evidence="15">The sequence shown here is derived from an EMBL/GenBank/DDBJ whole genome shotgun (WGS) entry which is preliminary data.</text>
</comment>
<evidence type="ECO:0000259" key="14">
    <source>
        <dbReference type="PROSITE" id="PS50261"/>
    </source>
</evidence>
<gene>
    <name evidence="15" type="primary">Fzd4</name>
    <name evidence="15" type="ORF">TNCT_187041</name>
</gene>
<evidence type="ECO:0000256" key="8">
    <source>
        <dbReference type="ARBA" id="ARBA00023157"/>
    </source>
</evidence>
<feature type="domain" description="G-protein coupled receptors family 2 profile 2" evidence="14">
    <location>
        <begin position="235"/>
        <end position="525"/>
    </location>
</feature>
<feature type="disulfide bond" evidence="10">
    <location>
        <begin position="109"/>
        <end position="133"/>
    </location>
</feature>
<feature type="disulfide bond" evidence="10">
    <location>
        <begin position="33"/>
        <end position="94"/>
    </location>
</feature>
<dbReference type="Proteomes" id="UP000887116">
    <property type="component" value="Unassembled WGS sequence"/>
</dbReference>
<dbReference type="GO" id="GO:0017147">
    <property type="term" value="F:Wnt-protein binding"/>
    <property type="evidence" value="ECO:0007669"/>
    <property type="project" value="TreeGrafter"/>
</dbReference>
<dbReference type="SMART" id="SM01330">
    <property type="entry name" value="Frizzled"/>
    <property type="match status" value="1"/>
</dbReference>
<dbReference type="PROSITE" id="PS50261">
    <property type="entry name" value="G_PROTEIN_RECEP_F2_4"/>
    <property type="match status" value="1"/>
</dbReference>
<dbReference type="Gene3D" id="1.10.2000.10">
    <property type="entry name" value="Frizzled cysteine-rich domain"/>
    <property type="match status" value="1"/>
</dbReference>
<name>A0A8X6FTD1_TRICU</name>
<dbReference type="InterPro" id="IPR036790">
    <property type="entry name" value="Frizzled_dom_sf"/>
</dbReference>
<dbReference type="GO" id="GO:0004888">
    <property type="term" value="F:transmembrane signaling receptor activity"/>
    <property type="evidence" value="ECO:0007669"/>
    <property type="project" value="InterPro"/>
</dbReference>
<reference evidence="15" key="1">
    <citation type="submission" date="2020-07" db="EMBL/GenBank/DDBJ databases">
        <title>Multicomponent nature underlies the extraordinary mechanical properties of spider dragline silk.</title>
        <authorList>
            <person name="Kono N."/>
            <person name="Nakamura H."/>
            <person name="Mori M."/>
            <person name="Yoshida Y."/>
            <person name="Ohtoshi R."/>
            <person name="Malay A.D."/>
            <person name="Moran D.A.P."/>
            <person name="Tomita M."/>
            <person name="Numata K."/>
            <person name="Arakawa K."/>
        </authorList>
    </citation>
    <scope>NUCLEOTIDE SEQUENCE</scope>
</reference>
<keyword evidence="3" id="KW-0217">Developmental protein</keyword>
<evidence type="ECO:0000256" key="11">
    <source>
        <dbReference type="SAM" id="Phobius"/>
    </source>
</evidence>
<dbReference type="InterPro" id="IPR020067">
    <property type="entry name" value="Frizzled_dom"/>
</dbReference>
<feature type="transmembrane region" description="Helical" evidence="11">
    <location>
        <begin position="272"/>
        <end position="288"/>
    </location>
</feature>
<feature type="transmembrane region" description="Helical" evidence="11">
    <location>
        <begin position="367"/>
        <end position="386"/>
    </location>
</feature>
<evidence type="ECO:0000256" key="6">
    <source>
        <dbReference type="ARBA" id="ARBA00022989"/>
    </source>
</evidence>
<dbReference type="InterPro" id="IPR015526">
    <property type="entry name" value="Frizzled/SFRP"/>
</dbReference>
<organism evidence="15 16">
    <name type="scientific">Trichonephila clavata</name>
    <name type="common">Joro spider</name>
    <name type="synonym">Nephila clavata</name>
    <dbReference type="NCBI Taxonomy" id="2740835"/>
    <lineage>
        <taxon>Eukaryota</taxon>
        <taxon>Metazoa</taxon>
        <taxon>Ecdysozoa</taxon>
        <taxon>Arthropoda</taxon>
        <taxon>Chelicerata</taxon>
        <taxon>Arachnida</taxon>
        <taxon>Araneae</taxon>
        <taxon>Araneomorphae</taxon>
        <taxon>Entelegynae</taxon>
        <taxon>Araneoidea</taxon>
        <taxon>Nephilidae</taxon>
        <taxon>Trichonephila</taxon>
    </lineage>
</organism>
<comment type="subcellular location">
    <subcellularLocation>
        <location evidence="1">Membrane</location>
        <topology evidence="1">Multi-pass membrane protein</topology>
    </subcellularLocation>
</comment>
<evidence type="ECO:0000259" key="13">
    <source>
        <dbReference type="PROSITE" id="PS50038"/>
    </source>
</evidence>
<dbReference type="Gene3D" id="1.20.1070.10">
    <property type="entry name" value="Rhodopsin 7-helix transmembrane proteins"/>
    <property type="match status" value="1"/>
</dbReference>
<dbReference type="PANTHER" id="PTHR11309">
    <property type="entry name" value="FRIZZLED"/>
    <property type="match status" value="1"/>
</dbReference>
<evidence type="ECO:0000256" key="10">
    <source>
        <dbReference type="PROSITE-ProRule" id="PRU00090"/>
    </source>
</evidence>
<evidence type="ECO:0000313" key="15">
    <source>
        <dbReference type="EMBL" id="GFQ86894.1"/>
    </source>
</evidence>
<keyword evidence="7 11" id="KW-0472">Membrane</keyword>
<dbReference type="AlphaFoldDB" id="A0A8X6FTD1"/>
<protein>
    <submittedName>
        <fullName evidence="15">Frizzled-4</fullName>
    </submittedName>
</protein>
<dbReference type="SMART" id="SM00063">
    <property type="entry name" value="FRI"/>
    <property type="match status" value="1"/>
</dbReference>
<dbReference type="Pfam" id="PF01392">
    <property type="entry name" value="Fz"/>
    <property type="match status" value="1"/>
</dbReference>
<sequence length="576" mass="66134">MISFGKLLHLRMAYALLVFFLAVQLVVSTDRTCEPIRIDTCYDIGYNITGMPNLVGHELQQDAQLQLQTFTPLIQYGCSSRLRFFLCSVYVPMCTEKVPVPIGPCRALCEDVRDKCQPVLQEFGFPWPAGLNCSKFPPQNNDKHMCMEGPADQKTDSNMHRTGIRNRNSRPNIIRTTDMKTIMERKLPYSRGMSQHYGLCKKFRHSEFYYYINRTQRCAPLCKADINFTSDDKFFADYWLGGWALLCLSCTLFNLLIAAFGEYRFRYPEGTIVILSCCYAACAIGYIVRLCVGRYPTSCHMDPQHNAAILIQEGLDNVVCTIVFVILYFFKMATDGWWVVLCITWYLTNRMKWRPDKLFKFSTYFHLLSWGIPCIMTIVVLVTRVIDADELIGSCYVGNQSRENLLRYVILPSFFYLAIGIIFAFLSLLPSHRLPENYTHVQTNSLPPRVPENLDSIASVTGIFMYLYILPATCVLGADIYEWVNRDLWFDADSKSSPVVEVFSLKLFMLQIMGVPAFLVMLFSDARKRAFRKIFQGITRQKKPVPSYLQVQPQLINASYRSKRSISSKANSETVV</sequence>
<dbReference type="GO" id="GO:0016020">
    <property type="term" value="C:membrane"/>
    <property type="evidence" value="ECO:0007669"/>
    <property type="project" value="UniProtKB-SubCell"/>
</dbReference>
<dbReference type="InterPro" id="IPR017981">
    <property type="entry name" value="GPCR_2-like_7TM"/>
</dbReference>
<feature type="transmembrane region" description="Helical" evidence="11">
    <location>
        <begin position="503"/>
        <end position="523"/>
    </location>
</feature>
<feature type="domain" description="FZ" evidence="13">
    <location>
        <begin position="28"/>
        <end position="149"/>
    </location>
</feature>
<proteinExistence type="inferred from homology"/>
<comment type="similarity">
    <text evidence="2">Belongs to the G-protein coupled receptor Fz/Smo family.</text>
</comment>
<accession>A0A8X6FTD1</accession>
<dbReference type="Pfam" id="PF01534">
    <property type="entry name" value="Frizzled"/>
    <property type="match status" value="1"/>
</dbReference>
<keyword evidence="6 11" id="KW-1133">Transmembrane helix</keyword>
<keyword evidence="16" id="KW-1185">Reference proteome</keyword>
<evidence type="ECO:0000256" key="12">
    <source>
        <dbReference type="SAM" id="SignalP"/>
    </source>
</evidence>
<dbReference type="OrthoDB" id="5959102at2759"/>
<evidence type="ECO:0000256" key="9">
    <source>
        <dbReference type="ARBA" id="ARBA00023170"/>
    </source>
</evidence>
<dbReference type="PANTHER" id="PTHR11309:SF99">
    <property type="entry name" value="FRIZZLED-4"/>
    <property type="match status" value="1"/>
</dbReference>
<dbReference type="InterPro" id="IPR000539">
    <property type="entry name" value="Frizzled/Smoothened_7TM"/>
</dbReference>
<feature type="chain" id="PRO_5036500153" evidence="12">
    <location>
        <begin position="29"/>
        <end position="576"/>
    </location>
</feature>